<gene>
    <name evidence="4" type="ORF">PAXINDRAFT_163238</name>
</gene>
<evidence type="ECO:0000256" key="2">
    <source>
        <dbReference type="ARBA" id="ARBA00007560"/>
    </source>
</evidence>
<organism evidence="4 5">
    <name type="scientific">Paxillus involutus ATCC 200175</name>
    <dbReference type="NCBI Taxonomy" id="664439"/>
    <lineage>
        <taxon>Eukaryota</taxon>
        <taxon>Fungi</taxon>
        <taxon>Dikarya</taxon>
        <taxon>Basidiomycota</taxon>
        <taxon>Agaricomycotina</taxon>
        <taxon>Agaricomycetes</taxon>
        <taxon>Agaricomycetidae</taxon>
        <taxon>Boletales</taxon>
        <taxon>Paxilineae</taxon>
        <taxon>Paxillaceae</taxon>
        <taxon>Paxillus</taxon>
    </lineage>
</organism>
<dbReference type="GO" id="GO:0000993">
    <property type="term" value="F:RNA polymerase II complex binding"/>
    <property type="evidence" value="ECO:0007669"/>
    <property type="project" value="TreeGrafter"/>
</dbReference>
<evidence type="ECO:0000256" key="3">
    <source>
        <dbReference type="ARBA" id="ARBA00023242"/>
    </source>
</evidence>
<dbReference type="GO" id="GO:0003682">
    <property type="term" value="F:chromatin binding"/>
    <property type="evidence" value="ECO:0007669"/>
    <property type="project" value="TreeGrafter"/>
</dbReference>
<reference evidence="4 5" key="1">
    <citation type="submission" date="2014-06" db="EMBL/GenBank/DDBJ databases">
        <authorList>
            <consortium name="DOE Joint Genome Institute"/>
            <person name="Kuo A."/>
            <person name="Kohler A."/>
            <person name="Nagy L.G."/>
            <person name="Floudas D."/>
            <person name="Copeland A."/>
            <person name="Barry K.W."/>
            <person name="Cichocki N."/>
            <person name="Veneault-Fourrey C."/>
            <person name="LaButti K."/>
            <person name="Lindquist E.A."/>
            <person name="Lipzen A."/>
            <person name="Lundell T."/>
            <person name="Morin E."/>
            <person name="Murat C."/>
            <person name="Sun H."/>
            <person name="Tunlid A."/>
            <person name="Henrissat B."/>
            <person name="Grigoriev I.V."/>
            <person name="Hibbett D.S."/>
            <person name="Martin F."/>
            <person name="Nordberg H.P."/>
            <person name="Cantor M.N."/>
            <person name="Hua S.X."/>
        </authorList>
    </citation>
    <scope>NUCLEOTIDE SEQUENCE [LARGE SCALE GENOMIC DNA]</scope>
    <source>
        <strain evidence="4 5">ATCC 200175</strain>
    </source>
</reference>
<dbReference type="Pfam" id="PF03985">
    <property type="entry name" value="Paf1"/>
    <property type="match status" value="1"/>
</dbReference>
<sequence length="330" mass="37151">MIVDAEYEDAHDSVLNPDPHNLPQLNPQDLFLLGDPSASSNTNGVALTSASGSSTPLPAHVSWLRKTRYLRREGVLRSSSLQDMKPLPQHIDISRPARLRDIEASFAACNDPLQFDLSTPRHPNKPNITESYEIYPDVDIWANAFDLFRFGERAGERPVDVGDPRLDCAILRPMESDGEHFLAYYLTKDDEPALEFKERRQDGTPFDPDEERKMTTFHFVCYYETVKIEQEVPNGFFLGRNALTLNEKRINAQEAYVDKWQVVHISHVPMSKEELDKREELLTEVADPSFLLNREDADADGEIDVDAVGNEVSTGTDGGGDRGGIMADIF</sequence>
<dbReference type="GO" id="GO:0016593">
    <property type="term" value="C:Cdc73/Paf1 complex"/>
    <property type="evidence" value="ECO:0007669"/>
    <property type="project" value="InterPro"/>
</dbReference>
<proteinExistence type="inferred from homology"/>
<evidence type="ECO:0000256" key="1">
    <source>
        <dbReference type="ARBA" id="ARBA00004123"/>
    </source>
</evidence>
<dbReference type="EMBL" id="KN819340">
    <property type="protein sequence ID" value="KIJ14841.1"/>
    <property type="molecule type" value="Genomic_DNA"/>
</dbReference>
<comment type="subcellular location">
    <subcellularLocation>
        <location evidence="1">Nucleus</location>
    </subcellularLocation>
</comment>
<dbReference type="PANTHER" id="PTHR23188:SF12">
    <property type="entry name" value="RNA POLYMERASE II-ASSOCIATED FACTOR 1 HOMOLOG"/>
    <property type="match status" value="1"/>
</dbReference>
<protein>
    <submittedName>
        <fullName evidence="4">Uncharacterized protein</fullName>
    </submittedName>
</protein>
<keyword evidence="3" id="KW-0539">Nucleus</keyword>
<dbReference type="PANTHER" id="PTHR23188">
    <property type="entry name" value="RNA POLYMERASE II-ASSOCIATED FACTOR 1 HOMOLOG"/>
    <property type="match status" value="1"/>
</dbReference>
<evidence type="ECO:0000313" key="5">
    <source>
        <dbReference type="Proteomes" id="UP000053647"/>
    </source>
</evidence>
<evidence type="ECO:0000313" key="4">
    <source>
        <dbReference type="EMBL" id="KIJ14841.1"/>
    </source>
</evidence>
<dbReference type="HOGENOM" id="CLU_021991_3_0_1"/>
<dbReference type="GO" id="GO:0006368">
    <property type="term" value="P:transcription elongation by RNA polymerase II"/>
    <property type="evidence" value="ECO:0007669"/>
    <property type="project" value="InterPro"/>
</dbReference>
<dbReference type="InterPro" id="IPR007133">
    <property type="entry name" value="RNA_pol_II-assoc_Paf1"/>
</dbReference>
<dbReference type="OrthoDB" id="10260285at2759"/>
<reference evidence="5" key="2">
    <citation type="submission" date="2015-01" db="EMBL/GenBank/DDBJ databases">
        <title>Evolutionary Origins and Diversification of the Mycorrhizal Mutualists.</title>
        <authorList>
            <consortium name="DOE Joint Genome Institute"/>
            <consortium name="Mycorrhizal Genomics Consortium"/>
            <person name="Kohler A."/>
            <person name="Kuo A."/>
            <person name="Nagy L.G."/>
            <person name="Floudas D."/>
            <person name="Copeland A."/>
            <person name="Barry K.W."/>
            <person name="Cichocki N."/>
            <person name="Veneault-Fourrey C."/>
            <person name="LaButti K."/>
            <person name="Lindquist E.A."/>
            <person name="Lipzen A."/>
            <person name="Lundell T."/>
            <person name="Morin E."/>
            <person name="Murat C."/>
            <person name="Riley R."/>
            <person name="Ohm R."/>
            <person name="Sun H."/>
            <person name="Tunlid A."/>
            <person name="Henrissat B."/>
            <person name="Grigoriev I.V."/>
            <person name="Hibbett D.S."/>
            <person name="Martin F."/>
        </authorList>
    </citation>
    <scope>NUCLEOTIDE SEQUENCE [LARGE SCALE GENOMIC DNA]</scope>
    <source>
        <strain evidence="5">ATCC 200175</strain>
    </source>
</reference>
<keyword evidence="5" id="KW-1185">Reference proteome</keyword>
<accession>A0A0C9U6Q3</accession>
<dbReference type="Proteomes" id="UP000053647">
    <property type="component" value="Unassembled WGS sequence"/>
</dbReference>
<comment type="similarity">
    <text evidence="2">Belongs to the PAF1 family.</text>
</comment>
<name>A0A0C9U6Q3_PAXIN</name>
<dbReference type="AlphaFoldDB" id="A0A0C9U6Q3"/>